<evidence type="ECO:0000256" key="16">
    <source>
        <dbReference type="SAM" id="MobiDB-lite"/>
    </source>
</evidence>
<gene>
    <name evidence="19" type="ORF">P691DRAFT_777784</name>
</gene>
<feature type="transmembrane region" description="Helical" evidence="17">
    <location>
        <begin position="1731"/>
        <end position="1750"/>
    </location>
</feature>
<feature type="transmembrane region" description="Helical" evidence="17">
    <location>
        <begin position="1356"/>
        <end position="1380"/>
    </location>
</feature>
<feature type="transmembrane region" description="Helical" evidence="17">
    <location>
        <begin position="874"/>
        <end position="898"/>
    </location>
</feature>
<feature type="region of interest" description="Disordered" evidence="16">
    <location>
        <begin position="1"/>
        <end position="91"/>
    </location>
</feature>
<dbReference type="OrthoDB" id="416585at2759"/>
<evidence type="ECO:0000256" key="13">
    <source>
        <dbReference type="ARBA" id="ARBA00023303"/>
    </source>
</evidence>
<feature type="compositionally biased region" description="Polar residues" evidence="16">
    <location>
        <begin position="405"/>
        <end position="419"/>
    </location>
</feature>
<keyword evidence="4" id="KW-0109">Calcium transport</keyword>
<feature type="transmembrane region" description="Helical" evidence="17">
    <location>
        <begin position="486"/>
        <end position="505"/>
    </location>
</feature>
<evidence type="ECO:0000256" key="8">
    <source>
        <dbReference type="ARBA" id="ARBA00022882"/>
    </source>
</evidence>
<evidence type="ECO:0000256" key="5">
    <source>
        <dbReference type="ARBA" id="ARBA00022673"/>
    </source>
</evidence>
<keyword evidence="7" id="KW-0106">Calcium</keyword>
<feature type="domain" description="Ion transport" evidence="18">
    <location>
        <begin position="760"/>
        <end position="987"/>
    </location>
</feature>
<feature type="compositionally biased region" description="Low complexity" evidence="16">
    <location>
        <begin position="1060"/>
        <end position="1069"/>
    </location>
</feature>
<evidence type="ECO:0000256" key="11">
    <source>
        <dbReference type="ARBA" id="ARBA00023136"/>
    </source>
</evidence>
<evidence type="ECO:0000256" key="10">
    <source>
        <dbReference type="ARBA" id="ARBA00023065"/>
    </source>
</evidence>
<feature type="transmembrane region" description="Helical" evidence="17">
    <location>
        <begin position="1630"/>
        <end position="1649"/>
    </location>
</feature>
<dbReference type="SUPFAM" id="SSF81324">
    <property type="entry name" value="Voltage-gated potassium channels"/>
    <property type="match status" value="4"/>
</dbReference>
<feature type="compositionally biased region" description="Low complexity" evidence="16">
    <location>
        <begin position="349"/>
        <end position="368"/>
    </location>
</feature>
<feature type="transmembrane region" description="Helical" evidence="17">
    <location>
        <begin position="1485"/>
        <end position="1508"/>
    </location>
</feature>
<evidence type="ECO:0000256" key="6">
    <source>
        <dbReference type="ARBA" id="ARBA00022692"/>
    </source>
</evidence>
<feature type="domain" description="Ion transport" evidence="18">
    <location>
        <begin position="1229"/>
        <end position="1514"/>
    </location>
</feature>
<feature type="transmembrane region" description="Helical" evidence="17">
    <location>
        <begin position="1311"/>
        <end position="1335"/>
    </location>
</feature>
<dbReference type="PANTHER" id="PTHR45628">
    <property type="entry name" value="VOLTAGE-DEPENDENT CALCIUM CHANNEL TYPE A SUBUNIT ALPHA-1"/>
    <property type="match status" value="1"/>
</dbReference>
<feature type="compositionally biased region" description="Low complexity" evidence="16">
    <location>
        <begin position="32"/>
        <end position="41"/>
    </location>
</feature>
<evidence type="ECO:0000256" key="12">
    <source>
        <dbReference type="ARBA" id="ARBA00023180"/>
    </source>
</evidence>
<feature type="domain" description="Ion transport" evidence="18">
    <location>
        <begin position="1564"/>
        <end position="1810"/>
    </location>
</feature>
<evidence type="ECO:0000313" key="19">
    <source>
        <dbReference type="EMBL" id="KAF9445137.1"/>
    </source>
</evidence>
<keyword evidence="9 17" id="KW-1133">Transmembrane helix</keyword>
<keyword evidence="3" id="KW-1003">Cell membrane</keyword>
<feature type="transmembrane region" description="Helical" evidence="17">
    <location>
        <begin position="951"/>
        <end position="974"/>
    </location>
</feature>
<evidence type="ECO:0000256" key="3">
    <source>
        <dbReference type="ARBA" id="ARBA00022475"/>
    </source>
</evidence>
<dbReference type="EMBL" id="MU151322">
    <property type="protein sequence ID" value="KAF9445137.1"/>
    <property type="molecule type" value="Genomic_DNA"/>
</dbReference>
<feature type="region of interest" description="Disordered" evidence="16">
    <location>
        <begin position="1058"/>
        <end position="1077"/>
    </location>
</feature>
<name>A0A9P5X862_9AGAR</name>
<feature type="transmembrane region" description="Helical" evidence="17">
    <location>
        <begin position="1599"/>
        <end position="1618"/>
    </location>
</feature>
<feature type="transmembrane region" description="Helical" evidence="17">
    <location>
        <begin position="1231"/>
        <end position="1251"/>
    </location>
</feature>
<evidence type="ECO:0000259" key="18">
    <source>
        <dbReference type="Pfam" id="PF00520"/>
    </source>
</evidence>
<proteinExistence type="inferred from homology"/>
<organism evidence="19 20">
    <name type="scientific">Macrolepiota fuliginosa MF-IS2</name>
    <dbReference type="NCBI Taxonomy" id="1400762"/>
    <lineage>
        <taxon>Eukaryota</taxon>
        <taxon>Fungi</taxon>
        <taxon>Dikarya</taxon>
        <taxon>Basidiomycota</taxon>
        <taxon>Agaricomycotina</taxon>
        <taxon>Agaricomycetes</taxon>
        <taxon>Agaricomycetidae</taxon>
        <taxon>Agaricales</taxon>
        <taxon>Agaricineae</taxon>
        <taxon>Agaricaceae</taxon>
        <taxon>Macrolepiota</taxon>
    </lineage>
</organism>
<dbReference type="InterPro" id="IPR005821">
    <property type="entry name" value="Ion_trans_dom"/>
</dbReference>
<feature type="region of interest" description="Disordered" evidence="16">
    <location>
        <begin position="349"/>
        <end position="372"/>
    </location>
</feature>
<sequence>MENNDLFLHKPNSSSSALDLPGTGLSAPPSPSLETSDSRTSLSRRRSWSHRAVEPGQDPLRLNLAQHTATNVHSAPAKYPNDDPFWDSPTEERALRGYPYTADAVQYNRRTYESSQAGFSTASLIGVDGFGDGHREDDEAHLTRNMSRSGTGEVWVDGDPESVGSARKRTLRYSVSPSPLKRTGSAFRNVSRNIRRVSLRVVNLAGNGLENQLKLGDGDDASGKLDADDDEDVPELAKVIPIRGRTLCCLGPTSRLRLYLFKTLVYSWTEPIILILIVLNAVVLTLQAFPSLTLPQSDPPALPPIIDGYFHTWKDWALFILFSIFTLEAFARICVTGFLFDPEIKISSPFSSQPSSSIPTSGPSRQSSLSRGNTIAQRFRRVRGALLRPFALTTRTSVPIHDQHSTQQPQTPTESHSDNSVTEKILSAVQTAHDSIQNPAETTFLSRAMKSDDNDPLSLPFRLSIRHIHEKTRRGLPYLRQSWNRIDFVAILSFWIMFALAMSGVERGKYHIGLFRAMSVIRTARLLTVTSGTTTIMHSLKTARPLLTSVAYFVVFAMVLFSIIGIQSFKGSLRRTCVLTATGGEDDILLDNHFCGGHIDPTTFLPTGFQMLNGQVADTTKGYICPLGQICREDQNPKNNLESFDAIWFAALQVVITATANGWTPLMYAMVDSEFFVSCFFFIICVVVLNFWLINLFVAVITNTFAAIRSETKKSAFGAAPLVPVDKDDQDDDWDVVDGPRTGRVSKNWAKIIYEHTRWCWVLLALASLALQASRQVDVSQTHDAIMFYGELGITIAFDVEIFIRFLAVLPDWRSFWGSGRNLLDLVLAIGCSVIQIPTIRRSGVYPWFTILQLARFYRVILEVPRMKPLLLAVFGNLYGLANMSLFLILINYISALVVVQLLRGDFTEDTNTNFGELLNAFLAMWQVFSSENWTDVLYGAAGAEINLGQTLVVIVFVVSWMLFSNFIVLQMFIAVINENFDVAEEAKRTKQVDDFYATQKAREGKPSWMRVLNPYRWFKANPVTVRVDELPSGLVLPMQKNLVVGYGNVASVGGGSGASGSNTNTGNVRGELLGKGSSKSVRSRAAGLMKLGSRKFKPGHFPSKSLTALEKLFAGETRKTNDIPLTTLRHARHQQSEQGLGTHVQEEVERHLDLLALLNTEQNAVDDLEDDRNERRALKADFIQDHPSYDKVFWVISQKNWLRKLCQKIVQPARGDRIFGTPYSPIAHPVFQLVILLTVIGGIVVESIATPIYRRNYYSQHGLIRGAWFDIAESTFGLMLFVEFMIKVIADGFVWTPNAYLRSIWNVLDFAIMTGIIVNVTTGLIFVGGLTRLTRSLKALRALRLITLIDRMRNTFQSLIISGAIRILDAAVLAILYMIPYAVWGLNIFAGKMRSCNDGGANNMAECIGVYENNVAGQSFGFMVPRVWDNPSPSTSFSFDSFRASLLILFEIVSLEGWTDVMFTATKITGRDQQPQVNASQANAIFFLIYNLLGGVVILTLFISIIIGNFRSKTGSALLTQPQREWIDLQKLFKRQKPSKRPVHRPRGTLRSWCYDRAVHKHGWWSRFMTVLFLLHIIALMTQTFSTNRIAETLRNDFFLVLLFIYIIDIAVRWHGLGWRSFRANGWNLFDIVVAFGSFLTTLVVRFGSTDFAIQQLQKLFLVSIAFKLVQRTNSLNMLFKTAVSSLPVILSLLGLWLILFVFFGILYVEVFSMTKWGDNENRNQNYASFGSALVMLAFMSAGEGWNGYMHDFDLTYPRCTNASLVTGESDCGSTAWAFTLFIAWNLLSMYIFVNMFTGVVVENFSYVFQAAGSGAKSISREQMRAFKKLWAEYANPKGYLERQVFGSFFSRLSGVFEVKIYPTEFSARNIKSTCSTDQDSTAWISNDQYDLRGLDLRKMAKSLDKMDPVAIRKRKATFSRLYHEAIISHRPGVGISFTDMLVLLAHHKLIVDGEALVLKDLVIRTEVNKVVNDLVNLDRVRSLLMTISQRRRFLAMLEEKRRANRIDHDIPAIVVEVLPESPLGSTRDIASAAYGFSPPGSPTPGEVRFSSQDMSFALDGSKLQRSSRRASDFSMFSTDTAFRSPRTSIVEEDAQDIVLSMQNSMWGDLMRNAAEEDTERPLT</sequence>
<dbReference type="PANTHER" id="PTHR45628:SF7">
    <property type="entry name" value="VOLTAGE-DEPENDENT CALCIUM CHANNEL TYPE A SUBUNIT ALPHA-1"/>
    <property type="match status" value="1"/>
</dbReference>
<feature type="transmembrane region" description="Helical" evidence="17">
    <location>
        <begin position="1443"/>
        <end position="1464"/>
    </location>
</feature>
<keyword evidence="12" id="KW-0325">Glycoprotein</keyword>
<dbReference type="FunFam" id="1.10.287.70:FF:000093">
    <property type="entry name" value="Calcium channel subunit Cch1"/>
    <property type="match status" value="1"/>
</dbReference>
<feature type="transmembrane region" description="Helical" evidence="17">
    <location>
        <begin position="646"/>
        <end position="663"/>
    </location>
</feature>
<dbReference type="GO" id="GO:0008331">
    <property type="term" value="F:high voltage-gated calcium channel activity"/>
    <property type="evidence" value="ECO:0007669"/>
    <property type="project" value="TreeGrafter"/>
</dbReference>
<evidence type="ECO:0000256" key="7">
    <source>
        <dbReference type="ARBA" id="ARBA00022837"/>
    </source>
</evidence>
<feature type="transmembrane region" description="Helical" evidence="17">
    <location>
        <begin position="316"/>
        <end position="340"/>
    </location>
</feature>
<keyword evidence="8" id="KW-0851">Voltage-gated channel</keyword>
<accession>A0A9P5X862</accession>
<feature type="transmembrane region" description="Helical" evidence="17">
    <location>
        <begin position="1272"/>
        <end position="1291"/>
    </location>
</feature>
<evidence type="ECO:0000256" key="15">
    <source>
        <dbReference type="ARBA" id="ARBA00067459"/>
    </source>
</evidence>
<feature type="transmembrane region" description="Helical" evidence="17">
    <location>
        <begin position="1777"/>
        <end position="1795"/>
    </location>
</feature>
<dbReference type="InterPro" id="IPR027359">
    <property type="entry name" value="Volt_channel_dom_sf"/>
</dbReference>
<dbReference type="InterPro" id="IPR050599">
    <property type="entry name" value="VDCC_alpha-1_subunit"/>
</dbReference>
<dbReference type="Gene3D" id="1.20.120.350">
    <property type="entry name" value="Voltage-gated potassium channels. Chain C"/>
    <property type="match status" value="4"/>
</dbReference>
<keyword evidence="20" id="KW-1185">Reference proteome</keyword>
<feature type="transmembrane region" description="Helical" evidence="17">
    <location>
        <begin position="264"/>
        <end position="289"/>
    </location>
</feature>
<feature type="transmembrane region" description="Helical" evidence="17">
    <location>
        <begin position="546"/>
        <end position="566"/>
    </location>
</feature>
<evidence type="ECO:0000256" key="2">
    <source>
        <dbReference type="ARBA" id="ARBA00022448"/>
    </source>
</evidence>
<comment type="similarity">
    <text evidence="14">Belongs to the calcium channel alpha-1 subunit (TC 1.A.1.11) family.</text>
</comment>
<evidence type="ECO:0000256" key="4">
    <source>
        <dbReference type="ARBA" id="ARBA00022568"/>
    </source>
</evidence>
<evidence type="ECO:0000256" key="9">
    <source>
        <dbReference type="ARBA" id="ARBA00022989"/>
    </source>
</evidence>
<feature type="transmembrane region" description="Helical" evidence="17">
    <location>
        <begin position="675"/>
        <end position="708"/>
    </location>
</feature>
<feature type="region of interest" description="Disordered" evidence="16">
    <location>
        <begin position="398"/>
        <end position="419"/>
    </location>
</feature>
<evidence type="ECO:0000256" key="1">
    <source>
        <dbReference type="ARBA" id="ARBA00004651"/>
    </source>
</evidence>
<comment type="caution">
    <text evidence="19">The sequence shown here is derived from an EMBL/GenBank/DDBJ whole genome shotgun (WGS) entry which is preliminary data.</text>
</comment>
<protein>
    <recommendedName>
        <fullName evidence="15">Calcium-channel protein CCH1</fullName>
    </recommendedName>
</protein>
<keyword evidence="13" id="KW-0407">Ion channel</keyword>
<keyword evidence="2" id="KW-0813">Transport</keyword>
<evidence type="ECO:0000313" key="20">
    <source>
        <dbReference type="Proteomes" id="UP000807342"/>
    </source>
</evidence>
<keyword evidence="10" id="KW-0406">Ion transport</keyword>
<keyword evidence="11 17" id="KW-0472">Membrane</keyword>
<feature type="transmembrane region" description="Helical" evidence="17">
    <location>
        <begin position="1687"/>
        <end position="1710"/>
    </location>
</feature>
<dbReference type="Pfam" id="PF00520">
    <property type="entry name" value="Ion_trans"/>
    <property type="match status" value="4"/>
</dbReference>
<evidence type="ECO:0000256" key="17">
    <source>
        <dbReference type="SAM" id="Phobius"/>
    </source>
</evidence>
<evidence type="ECO:0000256" key="14">
    <source>
        <dbReference type="ARBA" id="ARBA00061395"/>
    </source>
</evidence>
<keyword evidence="6 17" id="KW-0812">Transmembrane</keyword>
<feature type="transmembrane region" description="Helical" evidence="17">
    <location>
        <begin position="1565"/>
        <end position="1587"/>
    </location>
</feature>
<feature type="domain" description="Ion transport" evidence="18">
    <location>
        <begin position="477"/>
        <end position="712"/>
    </location>
</feature>
<feature type="transmembrane region" description="Helical" evidence="17">
    <location>
        <begin position="786"/>
        <end position="810"/>
    </location>
</feature>
<dbReference type="GO" id="GO:0098703">
    <property type="term" value="P:calcium ion import across plasma membrane"/>
    <property type="evidence" value="ECO:0007669"/>
    <property type="project" value="TreeGrafter"/>
</dbReference>
<comment type="subcellular location">
    <subcellularLocation>
        <location evidence="1">Cell membrane</location>
        <topology evidence="1">Multi-pass membrane protein</topology>
    </subcellularLocation>
</comment>
<dbReference type="GO" id="GO:0005891">
    <property type="term" value="C:voltage-gated calcium channel complex"/>
    <property type="evidence" value="ECO:0007669"/>
    <property type="project" value="TreeGrafter"/>
</dbReference>
<reference evidence="19" key="1">
    <citation type="submission" date="2020-11" db="EMBL/GenBank/DDBJ databases">
        <authorList>
            <consortium name="DOE Joint Genome Institute"/>
            <person name="Ahrendt S."/>
            <person name="Riley R."/>
            <person name="Andreopoulos W."/>
            <person name="Labutti K."/>
            <person name="Pangilinan J."/>
            <person name="Ruiz-Duenas F.J."/>
            <person name="Barrasa J.M."/>
            <person name="Sanchez-Garcia M."/>
            <person name="Camarero S."/>
            <person name="Miyauchi S."/>
            <person name="Serrano A."/>
            <person name="Linde D."/>
            <person name="Babiker R."/>
            <person name="Drula E."/>
            <person name="Ayuso-Fernandez I."/>
            <person name="Pacheco R."/>
            <person name="Padilla G."/>
            <person name="Ferreira P."/>
            <person name="Barriuso J."/>
            <person name="Kellner H."/>
            <person name="Castanera R."/>
            <person name="Alfaro M."/>
            <person name="Ramirez L."/>
            <person name="Pisabarro A.G."/>
            <person name="Kuo A."/>
            <person name="Tritt A."/>
            <person name="Lipzen A."/>
            <person name="He G."/>
            <person name="Yan M."/>
            <person name="Ng V."/>
            <person name="Cullen D."/>
            <person name="Martin F."/>
            <person name="Rosso M.-N."/>
            <person name="Henrissat B."/>
            <person name="Hibbett D."/>
            <person name="Martinez A.T."/>
            <person name="Grigoriev I.V."/>
        </authorList>
    </citation>
    <scope>NUCLEOTIDE SEQUENCE</scope>
    <source>
        <strain evidence="19">MF-IS2</strain>
    </source>
</reference>
<dbReference type="Gene3D" id="1.10.287.70">
    <property type="match status" value="4"/>
</dbReference>
<dbReference type="Proteomes" id="UP000807342">
    <property type="component" value="Unassembled WGS sequence"/>
</dbReference>
<keyword evidence="5" id="KW-0107">Calcium channel</keyword>